<dbReference type="SMART" id="SM00220">
    <property type="entry name" value="S_TKc"/>
    <property type="match status" value="1"/>
</dbReference>
<dbReference type="EC" id="2.7.12.2" evidence="7"/>
<dbReference type="PROSITE" id="PS00108">
    <property type="entry name" value="PROTEIN_KINASE_ST"/>
    <property type="match status" value="1"/>
</dbReference>
<evidence type="ECO:0000313" key="10">
    <source>
        <dbReference type="Proteomes" id="UP001177140"/>
    </source>
</evidence>
<dbReference type="GO" id="GO:0005524">
    <property type="term" value="F:ATP binding"/>
    <property type="evidence" value="ECO:0007669"/>
    <property type="project" value="UniProtKB-KW"/>
</dbReference>
<evidence type="ECO:0000313" key="9">
    <source>
        <dbReference type="EMBL" id="MCL7036762.1"/>
    </source>
</evidence>
<comment type="similarity">
    <text evidence="6">Belongs to the protein kinase superfamily. STE Ser/Thr protein kinase family. MAP kinase kinase subfamily.</text>
</comment>
<reference evidence="9" key="1">
    <citation type="submission" date="2022-03" db="EMBL/GenBank/DDBJ databases">
        <title>A functionally conserved STORR gene fusion in Papaver species that diverged 16.8 million years ago.</title>
        <authorList>
            <person name="Catania T."/>
        </authorList>
    </citation>
    <scope>NUCLEOTIDE SEQUENCE</scope>
    <source>
        <strain evidence="9">S-191538</strain>
    </source>
</reference>
<dbReference type="GO" id="GO:0004708">
    <property type="term" value="F:MAP kinase kinase activity"/>
    <property type="evidence" value="ECO:0007669"/>
    <property type="project" value="UniProtKB-EC"/>
</dbReference>
<dbReference type="GO" id="GO:0004674">
    <property type="term" value="F:protein serine/threonine kinase activity"/>
    <property type="evidence" value="ECO:0007669"/>
    <property type="project" value="UniProtKB-KW"/>
</dbReference>
<evidence type="ECO:0000256" key="2">
    <source>
        <dbReference type="ARBA" id="ARBA00022679"/>
    </source>
</evidence>
<protein>
    <recommendedName>
        <fullName evidence="7">mitogen-activated protein kinase kinase</fullName>
        <ecNumber evidence="7">2.7.12.2</ecNumber>
    </recommendedName>
</protein>
<organism evidence="9 10">
    <name type="scientific">Papaver nudicaule</name>
    <name type="common">Iceland poppy</name>
    <dbReference type="NCBI Taxonomy" id="74823"/>
    <lineage>
        <taxon>Eukaryota</taxon>
        <taxon>Viridiplantae</taxon>
        <taxon>Streptophyta</taxon>
        <taxon>Embryophyta</taxon>
        <taxon>Tracheophyta</taxon>
        <taxon>Spermatophyta</taxon>
        <taxon>Magnoliopsida</taxon>
        <taxon>Ranunculales</taxon>
        <taxon>Papaveraceae</taxon>
        <taxon>Papaveroideae</taxon>
        <taxon>Papaver</taxon>
    </lineage>
</organism>
<dbReference type="AlphaFoldDB" id="A0AA41SHP9"/>
<comment type="caution">
    <text evidence="9">The sequence shown here is derived from an EMBL/GenBank/DDBJ whole genome shotgun (WGS) entry which is preliminary data.</text>
</comment>
<dbReference type="PANTHER" id="PTHR48013:SF32">
    <property type="entry name" value="MITOGEN-ACTIVATED PROTEIN KINASE KINASE 2-LIKE"/>
    <property type="match status" value="1"/>
</dbReference>
<dbReference type="InterPro" id="IPR008271">
    <property type="entry name" value="Ser/Thr_kinase_AS"/>
</dbReference>
<name>A0AA41SHP9_PAPNU</name>
<dbReference type="EMBL" id="JAJJMA010171589">
    <property type="protein sequence ID" value="MCL7036762.1"/>
    <property type="molecule type" value="Genomic_DNA"/>
</dbReference>
<evidence type="ECO:0000256" key="3">
    <source>
        <dbReference type="ARBA" id="ARBA00022741"/>
    </source>
</evidence>
<keyword evidence="4" id="KW-0418">Kinase</keyword>
<keyword evidence="5" id="KW-0067">ATP-binding</keyword>
<evidence type="ECO:0000256" key="1">
    <source>
        <dbReference type="ARBA" id="ARBA00022527"/>
    </source>
</evidence>
<dbReference type="PANTHER" id="PTHR48013">
    <property type="entry name" value="DUAL SPECIFICITY MITOGEN-ACTIVATED PROTEIN KINASE KINASE 5-RELATED"/>
    <property type="match status" value="1"/>
</dbReference>
<proteinExistence type="inferred from homology"/>
<feature type="domain" description="Protein kinase" evidence="8">
    <location>
        <begin position="61"/>
        <end position="273"/>
    </location>
</feature>
<evidence type="ECO:0000256" key="7">
    <source>
        <dbReference type="ARBA" id="ARBA00038999"/>
    </source>
</evidence>
<dbReference type="Gene3D" id="3.30.200.20">
    <property type="entry name" value="Phosphorylase Kinase, domain 1"/>
    <property type="match status" value="1"/>
</dbReference>
<gene>
    <name evidence="9" type="ORF">MKW94_015285</name>
</gene>
<dbReference type="Gene3D" id="1.10.510.10">
    <property type="entry name" value="Transferase(Phosphotransferase) domain 1"/>
    <property type="match status" value="1"/>
</dbReference>
<dbReference type="Proteomes" id="UP001177140">
    <property type="component" value="Unassembled WGS sequence"/>
</dbReference>
<evidence type="ECO:0000259" key="8">
    <source>
        <dbReference type="PROSITE" id="PS50011"/>
    </source>
</evidence>
<evidence type="ECO:0000256" key="4">
    <source>
        <dbReference type="ARBA" id="ARBA00022777"/>
    </source>
</evidence>
<keyword evidence="1" id="KW-0723">Serine/threonine-protein kinase</keyword>
<accession>A0AA41SHP9</accession>
<dbReference type="InterPro" id="IPR000719">
    <property type="entry name" value="Prot_kinase_dom"/>
</dbReference>
<dbReference type="SUPFAM" id="SSF56112">
    <property type="entry name" value="Protein kinase-like (PK-like)"/>
    <property type="match status" value="1"/>
</dbReference>
<dbReference type="InterPro" id="IPR011009">
    <property type="entry name" value="Kinase-like_dom_sf"/>
</dbReference>
<keyword evidence="10" id="KW-1185">Reference proteome</keyword>
<dbReference type="GO" id="GO:0051707">
    <property type="term" value="P:response to other organism"/>
    <property type="evidence" value="ECO:0007669"/>
    <property type="project" value="UniProtKB-ARBA"/>
</dbReference>
<keyword evidence="3" id="KW-0547">Nucleotide-binding</keyword>
<dbReference type="Pfam" id="PF00069">
    <property type="entry name" value="Pkinase"/>
    <property type="match status" value="1"/>
</dbReference>
<sequence length="273" mass="30664">MVLLWLKFPAKRLKMVTQSGTFKEGDLLVNKDGVRIVQQNEDEAAPPIQPTDNHQLSLADIDIIKVIGKGSSGIVQLIRHVLILQAIQVNFQETLVKQIAQELKINQSAQCTNVAICYQSFYENGVISIILEYMDGGSLSDFMKKVVAIPEPYLAAICKQVLKGLWYLHHDKHIIHRDMKPSNLLINHRGEVKITDFGVSAILATTSTERNTFVGTYNYMSFSSHLITSFCCLIETNFLEHPFIKKYEDKDANLASYFSDAGSPLATFGTPIW</sequence>
<evidence type="ECO:0000256" key="6">
    <source>
        <dbReference type="ARBA" id="ARBA00038035"/>
    </source>
</evidence>
<keyword evidence="2" id="KW-0808">Transferase</keyword>
<evidence type="ECO:0000256" key="5">
    <source>
        <dbReference type="ARBA" id="ARBA00022840"/>
    </source>
</evidence>
<dbReference type="PROSITE" id="PS50011">
    <property type="entry name" value="PROTEIN_KINASE_DOM"/>
    <property type="match status" value="1"/>
</dbReference>